<proteinExistence type="predicted"/>
<dbReference type="InterPro" id="IPR035992">
    <property type="entry name" value="Ricin_B-like_lectins"/>
</dbReference>
<feature type="domain" description="Ricin B lectin" evidence="2">
    <location>
        <begin position="75"/>
        <end position="192"/>
    </location>
</feature>
<keyword evidence="4" id="KW-1185">Reference proteome</keyword>
<dbReference type="SUPFAM" id="SSF50370">
    <property type="entry name" value="Ricin B-like lectins"/>
    <property type="match status" value="1"/>
</dbReference>
<evidence type="ECO:0000313" key="3">
    <source>
        <dbReference type="EMBL" id="KAJ7081191.1"/>
    </source>
</evidence>
<dbReference type="Pfam" id="PF00652">
    <property type="entry name" value="Ricin_B_lectin"/>
    <property type="match status" value="1"/>
</dbReference>
<dbReference type="CDD" id="cd00161">
    <property type="entry name" value="beta-trefoil_Ricin-like"/>
    <property type="match status" value="1"/>
</dbReference>
<sequence>MISTTLVALSALALSASARQIQSRSTTFYNAGIQGCIAVAENADGEAVTIHNCNTEDLALQDWTATFAIRGDTSPNPIKIVGNKCIDVKDGKNADGTKLQIWTCSGGPNQQFVGRLDGSFQWAGSNKCIDLTDGRITDGTQLQLYTCGSGNLNQQWDNAPNPDAGGLQILLGGNRASPHSLFLRCCMLSLFPGISASAAPTQCVVLLPLALKLTPSQSPASHSASAPPLTKMAHP</sequence>
<comment type="caution">
    <text evidence="3">The sequence shown here is derived from an EMBL/GenBank/DDBJ whole genome shotgun (WGS) entry which is preliminary data.</text>
</comment>
<dbReference type="AlphaFoldDB" id="A0AAD6XQR3"/>
<protein>
    <submittedName>
        <fullName evidence="3">Ricin B lectin domain-containing protein</fullName>
    </submittedName>
</protein>
<dbReference type="Gene3D" id="2.80.10.50">
    <property type="match status" value="1"/>
</dbReference>
<feature type="signal peptide" evidence="1">
    <location>
        <begin position="1"/>
        <end position="18"/>
    </location>
</feature>
<keyword evidence="1" id="KW-0732">Signal</keyword>
<name>A0AAD6XQR3_9AGAR</name>
<dbReference type="Proteomes" id="UP001222325">
    <property type="component" value="Unassembled WGS sequence"/>
</dbReference>
<reference evidence="3" key="1">
    <citation type="submission" date="2023-03" db="EMBL/GenBank/DDBJ databases">
        <title>Massive genome expansion in bonnet fungi (Mycena s.s.) driven by repeated elements and novel gene families across ecological guilds.</title>
        <authorList>
            <consortium name="Lawrence Berkeley National Laboratory"/>
            <person name="Harder C.B."/>
            <person name="Miyauchi S."/>
            <person name="Viragh M."/>
            <person name="Kuo A."/>
            <person name="Thoen E."/>
            <person name="Andreopoulos B."/>
            <person name="Lu D."/>
            <person name="Skrede I."/>
            <person name="Drula E."/>
            <person name="Henrissat B."/>
            <person name="Morin E."/>
            <person name="Kohler A."/>
            <person name="Barry K."/>
            <person name="LaButti K."/>
            <person name="Morin E."/>
            <person name="Salamov A."/>
            <person name="Lipzen A."/>
            <person name="Mereny Z."/>
            <person name="Hegedus B."/>
            <person name="Baldrian P."/>
            <person name="Stursova M."/>
            <person name="Weitz H."/>
            <person name="Taylor A."/>
            <person name="Grigoriev I.V."/>
            <person name="Nagy L.G."/>
            <person name="Martin F."/>
            <person name="Kauserud H."/>
        </authorList>
    </citation>
    <scope>NUCLEOTIDE SEQUENCE</scope>
    <source>
        <strain evidence="3">CBHHK173m</strain>
    </source>
</reference>
<gene>
    <name evidence="3" type="ORF">B0H15DRAFT_913101</name>
</gene>
<feature type="chain" id="PRO_5042052288" evidence="1">
    <location>
        <begin position="19"/>
        <end position="235"/>
    </location>
</feature>
<evidence type="ECO:0000256" key="1">
    <source>
        <dbReference type="SAM" id="SignalP"/>
    </source>
</evidence>
<accession>A0AAD6XQR3</accession>
<dbReference type="PROSITE" id="PS50231">
    <property type="entry name" value="RICIN_B_LECTIN"/>
    <property type="match status" value="1"/>
</dbReference>
<evidence type="ECO:0000313" key="4">
    <source>
        <dbReference type="Proteomes" id="UP001222325"/>
    </source>
</evidence>
<dbReference type="InterPro" id="IPR000772">
    <property type="entry name" value="Ricin_B_lectin"/>
</dbReference>
<evidence type="ECO:0000259" key="2">
    <source>
        <dbReference type="SMART" id="SM00458"/>
    </source>
</evidence>
<organism evidence="3 4">
    <name type="scientific">Mycena belliarum</name>
    <dbReference type="NCBI Taxonomy" id="1033014"/>
    <lineage>
        <taxon>Eukaryota</taxon>
        <taxon>Fungi</taxon>
        <taxon>Dikarya</taxon>
        <taxon>Basidiomycota</taxon>
        <taxon>Agaricomycotina</taxon>
        <taxon>Agaricomycetes</taxon>
        <taxon>Agaricomycetidae</taxon>
        <taxon>Agaricales</taxon>
        <taxon>Marasmiineae</taxon>
        <taxon>Mycenaceae</taxon>
        <taxon>Mycena</taxon>
    </lineage>
</organism>
<dbReference type="SMART" id="SM00458">
    <property type="entry name" value="RICIN"/>
    <property type="match status" value="1"/>
</dbReference>
<dbReference type="EMBL" id="JARJCN010000051">
    <property type="protein sequence ID" value="KAJ7081191.1"/>
    <property type="molecule type" value="Genomic_DNA"/>
</dbReference>